<reference evidence="2 3" key="1">
    <citation type="journal article" date="2008" name="Nature">
        <title>The Phaeodactylum genome reveals the evolutionary history of diatom genomes.</title>
        <authorList>
            <person name="Bowler C."/>
            <person name="Allen A.E."/>
            <person name="Badger J.H."/>
            <person name="Grimwood J."/>
            <person name="Jabbari K."/>
            <person name="Kuo A."/>
            <person name="Maheswari U."/>
            <person name="Martens C."/>
            <person name="Maumus F."/>
            <person name="Otillar R.P."/>
            <person name="Rayko E."/>
            <person name="Salamov A."/>
            <person name="Vandepoele K."/>
            <person name="Beszteri B."/>
            <person name="Gruber A."/>
            <person name="Heijde M."/>
            <person name="Katinka M."/>
            <person name="Mock T."/>
            <person name="Valentin K."/>
            <person name="Verret F."/>
            <person name="Berges J.A."/>
            <person name="Brownlee C."/>
            <person name="Cadoret J.P."/>
            <person name="Chiovitti A."/>
            <person name="Choi C.J."/>
            <person name="Coesel S."/>
            <person name="De Martino A."/>
            <person name="Detter J.C."/>
            <person name="Durkin C."/>
            <person name="Falciatore A."/>
            <person name="Fournet J."/>
            <person name="Haruta M."/>
            <person name="Huysman M.J."/>
            <person name="Jenkins B.D."/>
            <person name="Jiroutova K."/>
            <person name="Jorgensen R.E."/>
            <person name="Joubert Y."/>
            <person name="Kaplan A."/>
            <person name="Kroger N."/>
            <person name="Kroth P.G."/>
            <person name="La Roche J."/>
            <person name="Lindquist E."/>
            <person name="Lommer M."/>
            <person name="Martin-Jezequel V."/>
            <person name="Lopez P.J."/>
            <person name="Lucas S."/>
            <person name="Mangogna M."/>
            <person name="McGinnis K."/>
            <person name="Medlin L.K."/>
            <person name="Montsant A."/>
            <person name="Oudot-Le Secq M.P."/>
            <person name="Napoli C."/>
            <person name="Obornik M."/>
            <person name="Parker M.S."/>
            <person name="Petit J.L."/>
            <person name="Porcel B.M."/>
            <person name="Poulsen N."/>
            <person name="Robison M."/>
            <person name="Rychlewski L."/>
            <person name="Rynearson T.A."/>
            <person name="Schmutz J."/>
            <person name="Shapiro H."/>
            <person name="Siaut M."/>
            <person name="Stanley M."/>
            <person name="Sussman M.R."/>
            <person name="Taylor A.R."/>
            <person name="Vardi A."/>
            <person name="von Dassow P."/>
            <person name="Vyverman W."/>
            <person name="Willis A."/>
            <person name="Wyrwicz L.S."/>
            <person name="Rokhsar D.S."/>
            <person name="Weissenbach J."/>
            <person name="Armbrust E.V."/>
            <person name="Green B.R."/>
            <person name="Van de Peer Y."/>
            <person name="Grigoriev I.V."/>
        </authorList>
    </citation>
    <scope>NUCLEOTIDE SEQUENCE [LARGE SCALE GENOMIC DNA]</scope>
    <source>
        <strain evidence="2 3">CCAP 1055/1</strain>
    </source>
</reference>
<keyword evidence="3" id="KW-1185">Reference proteome</keyword>
<organism evidence="2 3">
    <name type="scientific">Phaeodactylum tricornutum (strain CCAP 1055/1)</name>
    <dbReference type="NCBI Taxonomy" id="556484"/>
    <lineage>
        <taxon>Eukaryota</taxon>
        <taxon>Sar</taxon>
        <taxon>Stramenopiles</taxon>
        <taxon>Ochrophyta</taxon>
        <taxon>Bacillariophyta</taxon>
        <taxon>Bacillariophyceae</taxon>
        <taxon>Bacillariophycidae</taxon>
        <taxon>Naviculales</taxon>
        <taxon>Phaeodactylaceae</taxon>
        <taxon>Phaeodactylum</taxon>
    </lineage>
</organism>
<dbReference type="AlphaFoldDB" id="B7FR84"/>
<dbReference type="RefSeq" id="XP_002176501.1">
    <property type="nucleotide sequence ID" value="XM_002176465.1"/>
</dbReference>
<dbReference type="PaxDb" id="2850-Phatr31400"/>
<feature type="compositionally biased region" description="Polar residues" evidence="1">
    <location>
        <begin position="238"/>
        <end position="248"/>
    </location>
</feature>
<feature type="compositionally biased region" description="Basic and acidic residues" evidence="1">
    <location>
        <begin position="286"/>
        <end position="299"/>
    </location>
</feature>
<sequence>MDEEEKILEVAKKLMPSKPTTLKDMSKWRSFFENWNLYMSQCRGAAAIPLSYVYRTNEQPETALVGTYVNMDAYLVAQTVLSGSNFEIDNQWVFDEFKEAITTTGPGWSFIKTYNRSKDGRAAILKLKEQAEGTLNESVRRDDAIKILSTTTYNGPSCNWNIDMLLQKFQYAISELVEIDGVALPDGQLVTYLVQALKDPSLSYVRDTIRTNATYRNSFPEAQLFVKTFVSSSTSKSENTPRQVNDVQTSGSGASGGSKKGGTGKGASKQTPFKGAVTARSYTPGEWKRLSKDQQEKVRSLRNKKKQGGKPEESERSVDSVARDEPVDTKEVHTSSDMEPTSDAAGLQFGRDRVILSLTSTRSICDLNACTHLGEGRCELDSHADTCVAGANTVLIGESQKSVTVRPFSGEYSALKNIPIGTVATAYTVPEDGRVVLLIINQALFFGDRLKNTLLTPNQMRDFGIEVDDAPRQYVANSKHSLYVPDSQLRIPLQLRGIFSFLESRKPTQQELDECEHIILTSDVPWEPCSTDFARREEEAAKRDRSVSLVDTTGLSTGHAILSAHPYGIRTVAASQQILETFRSLTEVELCETNLADRLIACVNVASDDYCGDGLDGRADLDVYPDSEDFTRVVSVYDGSKEQGGGKHWREIEQRHHIHRHVTEPHSQWQNRAEGEIREIKKAVRHRLQVSRAPRRLWCFCCEWVSAIRRLTAHDIPALNGRVATELLEGDTPDISEYAQFDWYEPVWFIDPTSAFPEMKKKLGRWVGVASDVGQAMTFWILPNHRK</sequence>
<dbReference type="Proteomes" id="UP000000759">
    <property type="component" value="Chromosome 1"/>
</dbReference>
<feature type="compositionally biased region" description="Gly residues" evidence="1">
    <location>
        <begin position="253"/>
        <end position="265"/>
    </location>
</feature>
<dbReference type="GeneID" id="7196987"/>
<reference evidence="3" key="2">
    <citation type="submission" date="2008-08" db="EMBL/GenBank/DDBJ databases">
        <authorList>
            <consortium name="Diatom Consortium"/>
            <person name="Grigoriev I."/>
            <person name="Grimwood J."/>
            <person name="Kuo A."/>
            <person name="Otillar R.P."/>
            <person name="Salamov A."/>
            <person name="Detter J.C."/>
            <person name="Lindquist E."/>
            <person name="Shapiro H."/>
            <person name="Lucas S."/>
            <person name="Glavina del Rio T."/>
            <person name="Pitluck S."/>
            <person name="Rokhsar D."/>
            <person name="Bowler C."/>
        </authorList>
    </citation>
    <scope>GENOME REANNOTATION</scope>
    <source>
        <strain evidence="3">CCAP 1055/1</strain>
    </source>
</reference>
<evidence type="ECO:0000256" key="1">
    <source>
        <dbReference type="SAM" id="MobiDB-lite"/>
    </source>
</evidence>
<accession>B7FR84</accession>
<dbReference type="EMBL" id="CM000605">
    <property type="protein sequence ID" value="EEC50964.1"/>
    <property type="molecule type" value="Genomic_DNA"/>
</dbReference>
<gene>
    <name evidence="2" type="ORF">PHATRDRAFT_31400</name>
</gene>
<dbReference type="OrthoDB" id="413361at2759"/>
<name>B7FR84_PHATC</name>
<dbReference type="InParanoid" id="B7FR84"/>
<feature type="region of interest" description="Disordered" evidence="1">
    <location>
        <begin position="234"/>
        <end position="344"/>
    </location>
</feature>
<evidence type="ECO:0000313" key="3">
    <source>
        <dbReference type="Proteomes" id="UP000000759"/>
    </source>
</evidence>
<evidence type="ECO:0000313" key="2">
    <source>
        <dbReference type="EMBL" id="EEC50964.1"/>
    </source>
</evidence>
<proteinExistence type="predicted"/>
<feature type="compositionally biased region" description="Basic and acidic residues" evidence="1">
    <location>
        <begin position="309"/>
        <end position="336"/>
    </location>
</feature>
<dbReference type="KEGG" id="pti:PHATRDRAFT_31400"/>
<protein>
    <submittedName>
        <fullName evidence="2">Uncharacterized protein</fullName>
    </submittedName>
</protein>